<sequence>MGQFPTPGITKELEDFLDQFYQQWQPEFFRAPEMAILRAQANVVVWSHTHAKALTAVTLSFVVEVESCSSRPGGVQEPKTKQQQQAGRARPILTSKNDRMISSPSDSQSESSSGSSSPAEVIRPEQMMDWKEWEGCMRKIQSRGLTRFLNRYVVNKRTDIQKFLVNLEVTISIVINEQSTDDDEDKNLDKIQALVRLENSILKFLKARKKSPEYNSIDDAVSLIQRAEKILILTGAGISTSCGIPDFRSENGLYSQLEDYEGLDDPHDMFDLPFFKSNPAPFYKFLKTIFPFSTTTTTTTANTNNISSNSSNTSSSSGGNGTSRRSTSTPTTKSIIPSDSHRFIKMVESHSKLLRNYTQNIDTLEMRAGVKNLIQCHGSFAKFTCLKCRAKYPASEFEDSIARGRVVLCPICSSKAEETSKMEASKKAVPSHKRRKVESAYRFDAVSSDDDPDIDWVDLGLMKPDIIFFGEGLPTEFDEAIESDRFECDLVIVIGTSLKVAPVSEIIKYVPDGVPQILINRDPIYHGRRKTAQTQGEGKFEYEGDEFEFDICLFGQSDLILRELSRRLGPGWQLDQPSSIPGVPSTQNNSLANPLSGQQEQQQDISINEGHKPIQFSQFGQHVNHIWLFPGANVTHTWFDRWRILDRAGGNPSNGNQDPSSSEESDSEPTNKASQPPPPQEDKEKTVVDLIKIEPEPINHPNVTGNRPLIDIPSVHGLHQDTLAPGNSQAQAPSRNETTGPIITHQAKQ</sequence>
<proteinExistence type="predicted"/>
<organism evidence="1 2">
    <name type="scientific">Puccinia striiformis f. sp. tritici</name>
    <dbReference type="NCBI Taxonomy" id="168172"/>
    <lineage>
        <taxon>Eukaryota</taxon>
        <taxon>Fungi</taxon>
        <taxon>Dikarya</taxon>
        <taxon>Basidiomycota</taxon>
        <taxon>Pucciniomycotina</taxon>
        <taxon>Pucciniomycetes</taxon>
        <taxon>Pucciniales</taxon>
        <taxon>Pucciniaceae</taxon>
        <taxon>Puccinia</taxon>
    </lineage>
</organism>
<evidence type="ECO:0000313" key="2">
    <source>
        <dbReference type="Proteomes" id="UP001060170"/>
    </source>
</evidence>
<dbReference type="Proteomes" id="UP001060170">
    <property type="component" value="Chromosome 14"/>
</dbReference>
<comment type="caution">
    <text evidence="1">The sequence shown here is derived from an EMBL/GenBank/DDBJ whole genome shotgun (WGS) entry which is preliminary data.</text>
</comment>
<accession>A0ACC0DVJ1</accession>
<reference evidence="1 2" key="3">
    <citation type="journal article" date="2022" name="Microbiol. Spectr.">
        <title>Folding features and dynamics of 3D genome architecture in plant fungal pathogens.</title>
        <authorList>
            <person name="Xia C."/>
        </authorList>
    </citation>
    <scope>NUCLEOTIDE SEQUENCE [LARGE SCALE GENOMIC DNA]</scope>
    <source>
        <strain evidence="1 2">93-210</strain>
    </source>
</reference>
<evidence type="ECO:0000313" key="1">
    <source>
        <dbReference type="EMBL" id="KAI7940131.1"/>
    </source>
</evidence>
<reference evidence="2" key="1">
    <citation type="journal article" date="2018" name="BMC Genomics">
        <title>Genomic insights into host adaptation between the wheat stripe rust pathogen (Puccinia striiformis f. sp. tritici) and the barley stripe rust pathogen (Puccinia striiformis f. sp. hordei).</title>
        <authorList>
            <person name="Xia C."/>
            <person name="Wang M."/>
            <person name="Yin C."/>
            <person name="Cornejo O.E."/>
            <person name="Hulbert S.H."/>
            <person name="Chen X."/>
        </authorList>
    </citation>
    <scope>NUCLEOTIDE SEQUENCE [LARGE SCALE GENOMIC DNA]</scope>
    <source>
        <strain evidence="2">93-210</strain>
    </source>
</reference>
<gene>
    <name evidence="1" type="ORF">MJO28_013783</name>
</gene>
<protein>
    <submittedName>
        <fullName evidence="1">Uncharacterized protein</fullName>
    </submittedName>
</protein>
<dbReference type="EMBL" id="CM045878">
    <property type="protein sequence ID" value="KAI7940131.1"/>
    <property type="molecule type" value="Genomic_DNA"/>
</dbReference>
<keyword evidence="2" id="KW-1185">Reference proteome</keyword>
<name>A0ACC0DVJ1_9BASI</name>
<reference evidence="2" key="2">
    <citation type="journal article" date="2018" name="Mol. Plant Microbe Interact.">
        <title>Genome sequence resources for the wheat stripe rust pathogen (Puccinia striiformis f. sp. tritici) and the barley stripe rust pathogen (Puccinia striiformis f. sp. hordei).</title>
        <authorList>
            <person name="Xia C."/>
            <person name="Wang M."/>
            <person name="Yin C."/>
            <person name="Cornejo O.E."/>
            <person name="Hulbert S.H."/>
            <person name="Chen X."/>
        </authorList>
    </citation>
    <scope>NUCLEOTIDE SEQUENCE [LARGE SCALE GENOMIC DNA]</scope>
    <source>
        <strain evidence="2">93-210</strain>
    </source>
</reference>